<keyword evidence="1" id="KW-0472">Membrane</keyword>
<keyword evidence="1" id="KW-1133">Transmembrane helix</keyword>
<gene>
    <name evidence="2" type="ORF">H8R23_03885</name>
</gene>
<keyword evidence="3" id="KW-1185">Reference proteome</keyword>
<evidence type="ECO:0008006" key="4">
    <source>
        <dbReference type="Google" id="ProtNLM"/>
    </source>
</evidence>
<evidence type="ECO:0000256" key="1">
    <source>
        <dbReference type="SAM" id="Phobius"/>
    </source>
</evidence>
<evidence type="ECO:0000313" key="3">
    <source>
        <dbReference type="Proteomes" id="UP000629963"/>
    </source>
</evidence>
<dbReference type="EMBL" id="JACRUJ010000001">
    <property type="protein sequence ID" value="MBC5840536.1"/>
    <property type="molecule type" value="Genomic_DNA"/>
</dbReference>
<organism evidence="2 3">
    <name type="scientific">Flavobacterium kayseriense</name>
    <dbReference type="NCBI Taxonomy" id="2764714"/>
    <lineage>
        <taxon>Bacteria</taxon>
        <taxon>Pseudomonadati</taxon>
        <taxon>Bacteroidota</taxon>
        <taxon>Flavobacteriia</taxon>
        <taxon>Flavobacteriales</taxon>
        <taxon>Flavobacteriaceae</taxon>
        <taxon>Flavobacterium</taxon>
    </lineage>
</organism>
<dbReference type="Proteomes" id="UP000629963">
    <property type="component" value="Unassembled WGS sequence"/>
</dbReference>
<proteinExistence type="predicted"/>
<sequence length="143" mass="16654">MKKIHFNHLRFKHWSTFVILLAFLCIVFGFFEIVAFTNPEINKKVSALGYILTAIYYSKMFWYRNYVEWNKLGMNIKLNKWISKSISFDEVSEVLLTDSTLTIIEKSGFKKNFQIDTINSEDVAKLIRIINENAGIQNSTAAI</sequence>
<evidence type="ECO:0000313" key="2">
    <source>
        <dbReference type="EMBL" id="MBC5840536.1"/>
    </source>
</evidence>
<reference evidence="2 3" key="1">
    <citation type="submission" date="2020-08" db="EMBL/GenBank/DDBJ databases">
        <title>Description of novel Flavobacterium F-380 isolate.</title>
        <authorList>
            <person name="Saticioglu I.B."/>
            <person name="Duman M."/>
            <person name="Altun S."/>
        </authorList>
    </citation>
    <scope>NUCLEOTIDE SEQUENCE [LARGE SCALE GENOMIC DNA]</scope>
    <source>
        <strain evidence="2 3">F-380</strain>
    </source>
</reference>
<feature type="transmembrane region" description="Helical" evidence="1">
    <location>
        <begin position="47"/>
        <end position="67"/>
    </location>
</feature>
<keyword evidence="1" id="KW-0812">Transmembrane</keyword>
<name>A0ABR7J4R9_9FLAO</name>
<dbReference type="RefSeq" id="WP_187009104.1">
    <property type="nucleotide sequence ID" value="NZ_JACRUI010000001.1"/>
</dbReference>
<feature type="transmembrane region" description="Helical" evidence="1">
    <location>
        <begin position="12"/>
        <end position="35"/>
    </location>
</feature>
<protein>
    <recommendedName>
        <fullName evidence="4">PH domain-containing protein</fullName>
    </recommendedName>
</protein>
<accession>A0ABR7J4R9</accession>
<comment type="caution">
    <text evidence="2">The sequence shown here is derived from an EMBL/GenBank/DDBJ whole genome shotgun (WGS) entry which is preliminary data.</text>
</comment>